<dbReference type="Gene3D" id="3.30.70.1560">
    <property type="entry name" value="Alpha-L RNA-binding motif"/>
    <property type="match status" value="1"/>
</dbReference>
<dbReference type="InterPro" id="IPR042092">
    <property type="entry name" value="PsdUridine_s_RsuA/RluB/E/F_cat"/>
</dbReference>
<evidence type="ECO:0000256" key="4">
    <source>
        <dbReference type="ARBA" id="ARBA00036749"/>
    </source>
</evidence>
<dbReference type="PROSITE" id="PS01149">
    <property type="entry name" value="PSI_RSU"/>
    <property type="match status" value="1"/>
</dbReference>
<dbReference type="EC" id="5.4.99.-" evidence="7"/>
<dbReference type="Pfam" id="PF00849">
    <property type="entry name" value="PseudoU_synth_2"/>
    <property type="match status" value="1"/>
</dbReference>
<dbReference type="EMBL" id="JAAIKR010000010">
    <property type="protein sequence ID" value="MBR9728465.1"/>
    <property type="molecule type" value="Genomic_DNA"/>
</dbReference>
<accession>A0ABS5I574</accession>
<dbReference type="InterPro" id="IPR020103">
    <property type="entry name" value="PsdUridine_synth_cat_dom_sf"/>
</dbReference>
<evidence type="ECO:0000256" key="5">
    <source>
        <dbReference type="ARBA" id="ARBA00037590"/>
    </source>
</evidence>
<sequence length="238" mass="26623">MMSKRGRLDQFIAKRLQVSKKAVRQWVINHAVQVDGKDAYGVDQQIDEFSHIVCNGEVLQQFVRQYYLLHKPKGVVSATKDDIHATALSLLGLSTEQQAMMHIAGRLDLQSSGLLLITNDAKWSAALMSPQHKVAKQYLVTVANPLDDNYAPAFAKGMYFDYEGVTTLPAQLTVVSDYQAIVSLHEGKYHQIKRMFGRFRNPVIELHRFAIGDITLGALKQGEYRALTTAEIAIVSGY</sequence>
<evidence type="ECO:0000256" key="3">
    <source>
        <dbReference type="ARBA" id="ARBA00023235"/>
    </source>
</evidence>
<dbReference type="PANTHER" id="PTHR47683">
    <property type="entry name" value="PSEUDOURIDINE SYNTHASE FAMILY PROTEIN-RELATED"/>
    <property type="match status" value="1"/>
</dbReference>
<dbReference type="InterPro" id="IPR006145">
    <property type="entry name" value="PsdUridine_synth_RsuA/RluA"/>
</dbReference>
<organism evidence="9 10">
    <name type="scientific">Shewanella intestini</name>
    <dbReference type="NCBI Taxonomy" id="2017544"/>
    <lineage>
        <taxon>Bacteria</taxon>
        <taxon>Pseudomonadati</taxon>
        <taxon>Pseudomonadota</taxon>
        <taxon>Gammaproteobacteria</taxon>
        <taxon>Alteromonadales</taxon>
        <taxon>Shewanellaceae</taxon>
        <taxon>Shewanella</taxon>
    </lineage>
</organism>
<dbReference type="InterPro" id="IPR020094">
    <property type="entry name" value="TruA/RsuA/RluB/E/F_N"/>
</dbReference>
<evidence type="ECO:0000256" key="1">
    <source>
        <dbReference type="ARBA" id="ARBA00008348"/>
    </source>
</evidence>
<evidence type="ECO:0000256" key="7">
    <source>
        <dbReference type="RuleBase" id="RU003887"/>
    </source>
</evidence>
<dbReference type="InterPro" id="IPR050343">
    <property type="entry name" value="RsuA_PseudoU_synthase"/>
</dbReference>
<name>A0ABS5I574_9GAMM</name>
<dbReference type="SUPFAM" id="SSF55120">
    <property type="entry name" value="Pseudouridine synthase"/>
    <property type="match status" value="1"/>
</dbReference>
<dbReference type="NCBIfam" id="TIGR00093">
    <property type="entry name" value="pseudouridine synthase"/>
    <property type="match status" value="1"/>
</dbReference>
<evidence type="ECO:0000313" key="9">
    <source>
        <dbReference type="EMBL" id="MBR9728465.1"/>
    </source>
</evidence>
<dbReference type="InterPro" id="IPR000748">
    <property type="entry name" value="PsdUridine_synth_RsuA/RluB/E/F"/>
</dbReference>
<proteinExistence type="inferred from homology"/>
<gene>
    <name evidence="9" type="ORF">G3R48_10815</name>
</gene>
<keyword evidence="2 6" id="KW-0694">RNA-binding</keyword>
<dbReference type="InterPro" id="IPR018496">
    <property type="entry name" value="PsdUridine_synth_RsuA/RluB_CS"/>
</dbReference>
<dbReference type="Gene3D" id="3.10.290.10">
    <property type="entry name" value="RNA-binding S4 domain"/>
    <property type="match status" value="1"/>
</dbReference>
<dbReference type="CDD" id="cd02553">
    <property type="entry name" value="PseudoU_synth_RsuA"/>
    <property type="match status" value="1"/>
</dbReference>
<dbReference type="PROSITE" id="PS50889">
    <property type="entry name" value="S4"/>
    <property type="match status" value="1"/>
</dbReference>
<dbReference type="RefSeq" id="WP_212593318.1">
    <property type="nucleotide sequence ID" value="NZ_JAAIKR010000010.1"/>
</dbReference>
<comment type="catalytic activity">
    <reaction evidence="4">
        <text>uridine(516) in 16S rRNA = pseudouridine(516) in 16S rRNA</text>
        <dbReference type="Rhea" id="RHEA:38867"/>
        <dbReference type="Rhea" id="RHEA-COMP:10089"/>
        <dbReference type="Rhea" id="RHEA-COMP:10090"/>
        <dbReference type="ChEBI" id="CHEBI:65314"/>
        <dbReference type="ChEBI" id="CHEBI:65315"/>
        <dbReference type="EC" id="5.4.99.19"/>
    </reaction>
</comment>
<dbReference type="PANTHER" id="PTHR47683:SF4">
    <property type="entry name" value="PSEUDOURIDINE SYNTHASE"/>
    <property type="match status" value="1"/>
</dbReference>
<evidence type="ECO:0000256" key="2">
    <source>
        <dbReference type="ARBA" id="ARBA00022884"/>
    </source>
</evidence>
<dbReference type="CDD" id="cd00165">
    <property type="entry name" value="S4"/>
    <property type="match status" value="1"/>
</dbReference>
<dbReference type="Gene3D" id="3.30.70.580">
    <property type="entry name" value="Pseudouridine synthase I, catalytic domain, N-terminal subdomain"/>
    <property type="match status" value="1"/>
</dbReference>
<feature type="domain" description="Pseudouridine synthase RsuA/RluA-like" evidence="8">
    <location>
        <begin position="65"/>
        <end position="196"/>
    </location>
</feature>
<protein>
    <recommendedName>
        <fullName evidence="7">Pseudouridine synthase</fullName>
        <ecNumber evidence="7">5.4.99.-</ecNumber>
    </recommendedName>
</protein>
<comment type="function">
    <text evidence="5">Responsible for synthesis of pseudouridine from uracil-516 in 16S ribosomal RNA.</text>
</comment>
<dbReference type="SUPFAM" id="SSF55174">
    <property type="entry name" value="Alpha-L RNA-binding motif"/>
    <property type="match status" value="1"/>
</dbReference>
<evidence type="ECO:0000256" key="6">
    <source>
        <dbReference type="PROSITE-ProRule" id="PRU00182"/>
    </source>
</evidence>
<comment type="caution">
    <text evidence="9">The sequence shown here is derived from an EMBL/GenBank/DDBJ whole genome shotgun (WGS) entry which is preliminary data.</text>
</comment>
<reference evidence="9 10" key="1">
    <citation type="submission" date="2020-02" db="EMBL/GenBank/DDBJ databases">
        <title>Shewanella WXL01 sp. nov., a marine bacterium isolated from green algae in Luhuitou Fringing Reef (Northern South China Sea).</title>
        <authorList>
            <person name="Wang X."/>
        </authorList>
    </citation>
    <scope>NUCLEOTIDE SEQUENCE [LARGE SCALE GENOMIC DNA]</scope>
    <source>
        <strain evidence="9 10">MCCC 1A01895</strain>
    </source>
</reference>
<dbReference type="Proteomes" id="UP000811844">
    <property type="component" value="Unassembled WGS sequence"/>
</dbReference>
<keyword evidence="10" id="KW-1185">Reference proteome</keyword>
<dbReference type="InterPro" id="IPR036986">
    <property type="entry name" value="S4_RNA-bd_sf"/>
</dbReference>
<comment type="similarity">
    <text evidence="1 7">Belongs to the pseudouridine synthase RsuA family.</text>
</comment>
<evidence type="ECO:0000259" key="8">
    <source>
        <dbReference type="Pfam" id="PF00849"/>
    </source>
</evidence>
<evidence type="ECO:0000313" key="10">
    <source>
        <dbReference type="Proteomes" id="UP000811844"/>
    </source>
</evidence>
<keyword evidence="3 7" id="KW-0413">Isomerase</keyword>